<comment type="caution">
    <text evidence="1">The sequence shown here is derived from an EMBL/GenBank/DDBJ whole genome shotgun (WGS) entry which is preliminary data.</text>
</comment>
<sequence length="210" mass="25250">MPIISRNKILCKYSRANENLTEHEENVIKWIKHYTAGSIIRSEPWDHFTDASLQSRRLDDLSEEDRESLLREVFEDTDKMHIGRFCLSRMSVDHREQLLALFPLKVLRIYLHRPYLHFFMDAANKVWDQLSGKNFTCLLDIIIHQKILELWTDFDYVGLLRQFWRRSPDHLKQYVKETDIFEILMEIVKNGFPLKDIPLRFFSEAPFSYI</sequence>
<dbReference type="AlphaFoldDB" id="A0A8X6YB47"/>
<accession>A0A8X6YB47</accession>
<keyword evidence="2" id="KW-1185">Reference proteome</keyword>
<dbReference type="EMBL" id="BMAV01017314">
    <property type="protein sequence ID" value="GFY68862.1"/>
    <property type="molecule type" value="Genomic_DNA"/>
</dbReference>
<name>A0A8X6YB47_9ARAC</name>
<evidence type="ECO:0000313" key="2">
    <source>
        <dbReference type="Proteomes" id="UP000886998"/>
    </source>
</evidence>
<organism evidence="1 2">
    <name type="scientific">Trichonephila inaurata madagascariensis</name>
    <dbReference type="NCBI Taxonomy" id="2747483"/>
    <lineage>
        <taxon>Eukaryota</taxon>
        <taxon>Metazoa</taxon>
        <taxon>Ecdysozoa</taxon>
        <taxon>Arthropoda</taxon>
        <taxon>Chelicerata</taxon>
        <taxon>Arachnida</taxon>
        <taxon>Araneae</taxon>
        <taxon>Araneomorphae</taxon>
        <taxon>Entelegynae</taxon>
        <taxon>Araneoidea</taxon>
        <taxon>Nephilidae</taxon>
        <taxon>Trichonephila</taxon>
        <taxon>Trichonephila inaurata</taxon>
    </lineage>
</organism>
<evidence type="ECO:0000313" key="1">
    <source>
        <dbReference type="EMBL" id="GFY68862.1"/>
    </source>
</evidence>
<proteinExistence type="predicted"/>
<protein>
    <submittedName>
        <fullName evidence="1">Uncharacterized protein</fullName>
    </submittedName>
</protein>
<dbReference type="Proteomes" id="UP000886998">
    <property type="component" value="Unassembled WGS sequence"/>
</dbReference>
<gene>
    <name evidence="1" type="primary">NCL1_31508</name>
    <name evidence="1" type="ORF">TNIN_467371</name>
</gene>
<reference evidence="1" key="1">
    <citation type="submission" date="2020-08" db="EMBL/GenBank/DDBJ databases">
        <title>Multicomponent nature underlies the extraordinary mechanical properties of spider dragline silk.</title>
        <authorList>
            <person name="Kono N."/>
            <person name="Nakamura H."/>
            <person name="Mori M."/>
            <person name="Yoshida Y."/>
            <person name="Ohtoshi R."/>
            <person name="Malay A.D."/>
            <person name="Moran D.A.P."/>
            <person name="Tomita M."/>
            <person name="Numata K."/>
            <person name="Arakawa K."/>
        </authorList>
    </citation>
    <scope>NUCLEOTIDE SEQUENCE</scope>
</reference>